<gene>
    <name evidence="2" type="ORF">PITG_18844</name>
</gene>
<dbReference type="RefSeq" id="XP_002997247.1">
    <property type="nucleotide sequence ID" value="XM_002997201.1"/>
</dbReference>
<dbReference type="GO" id="GO:0005634">
    <property type="term" value="C:nucleus"/>
    <property type="evidence" value="ECO:0007669"/>
    <property type="project" value="TreeGrafter"/>
</dbReference>
<keyword evidence="3" id="KW-1185">Reference proteome</keyword>
<feature type="domain" description="HAT C-terminal dimerisation" evidence="1">
    <location>
        <begin position="294"/>
        <end position="356"/>
    </location>
</feature>
<dbReference type="AlphaFoldDB" id="D0NZH8"/>
<dbReference type="STRING" id="403677.D0NZH8"/>
<dbReference type="SUPFAM" id="SSF53098">
    <property type="entry name" value="Ribonuclease H-like"/>
    <property type="match status" value="1"/>
</dbReference>
<evidence type="ECO:0000259" key="1">
    <source>
        <dbReference type="Pfam" id="PF05699"/>
    </source>
</evidence>
<dbReference type="PANTHER" id="PTHR46169:SF29">
    <property type="entry name" value="DNA REPLICATION-RELATED ELEMENT FACTOR, ISOFORM A"/>
    <property type="match status" value="1"/>
</dbReference>
<name>D0NZH8_PHYIT</name>
<evidence type="ECO:0000313" key="3">
    <source>
        <dbReference type="Proteomes" id="UP000006643"/>
    </source>
</evidence>
<organism evidence="2 3">
    <name type="scientific">Phytophthora infestans (strain T30-4)</name>
    <name type="common">Potato late blight agent</name>
    <dbReference type="NCBI Taxonomy" id="403677"/>
    <lineage>
        <taxon>Eukaryota</taxon>
        <taxon>Sar</taxon>
        <taxon>Stramenopiles</taxon>
        <taxon>Oomycota</taxon>
        <taxon>Peronosporomycetes</taxon>
        <taxon>Peronosporales</taxon>
        <taxon>Peronosporaceae</taxon>
        <taxon>Phytophthora</taxon>
    </lineage>
</organism>
<proteinExistence type="predicted"/>
<dbReference type="GO" id="GO:0006357">
    <property type="term" value="P:regulation of transcription by RNA polymerase II"/>
    <property type="evidence" value="ECO:0007669"/>
    <property type="project" value="TreeGrafter"/>
</dbReference>
<dbReference type="GeneID" id="9476481"/>
<sequence length="393" mass="44431">MVVAPGMPSMFWSSLALGTDSETGEYLAEHLGRVIDEVERETGAVIAGILTDNASNMEAARGILERSRSIFTGRLDFFKAAQTKALAITTYVRDHHAVLSQFQTTLSETLNGHHRALVVPVSTRWYSLHVCLSRPQFSDLIRNSASSATAKEKCRQVRRNIKDRGFWNKLEQVVGFLDPVIQTLRELESDNCPISRTEQSDLQASIKACVEYRWDFVHTDAAGLAFLLDPHTDLNRFVGSDEGDTIEQGCAFATRTGILTRLRVTRNQFNQALYRFAGKKRRRPAAKRAIYAGADPQDWWSSNRNEYPLLWEIAKLVFAIPTSSAASERAWSIMDFIHSKKRNKLTTEKVDMLAYIYVNHHAAQKEAADWARVHSYPESHEALEREMPEQNAA</sequence>
<dbReference type="InterPro" id="IPR052717">
    <property type="entry name" value="Vacuolar_transposase_reg"/>
</dbReference>
<dbReference type="Pfam" id="PF05699">
    <property type="entry name" value="Dimer_Tnp_hAT"/>
    <property type="match status" value="1"/>
</dbReference>
<dbReference type="OrthoDB" id="89797at2759"/>
<dbReference type="Proteomes" id="UP000006643">
    <property type="component" value="Unassembled WGS sequence"/>
</dbReference>
<dbReference type="eggNOG" id="KOG1121">
    <property type="taxonomic scope" value="Eukaryota"/>
</dbReference>
<dbReference type="EMBL" id="DS028199">
    <property type="protein sequence ID" value="EEY69535.1"/>
    <property type="molecule type" value="Genomic_DNA"/>
</dbReference>
<dbReference type="PANTHER" id="PTHR46169">
    <property type="entry name" value="DNA REPLICATION-RELATED ELEMENT FACTOR, ISOFORM A"/>
    <property type="match status" value="1"/>
</dbReference>
<dbReference type="InterPro" id="IPR012337">
    <property type="entry name" value="RNaseH-like_sf"/>
</dbReference>
<dbReference type="OMA" id="HPLLWEL"/>
<accession>D0NZH8</accession>
<reference evidence="3" key="1">
    <citation type="journal article" date="2009" name="Nature">
        <title>Genome sequence and analysis of the Irish potato famine pathogen Phytophthora infestans.</title>
        <authorList>
            <consortium name="The Broad Institute Genome Sequencing Platform"/>
            <person name="Haas B.J."/>
            <person name="Kamoun S."/>
            <person name="Zody M.C."/>
            <person name="Jiang R.H."/>
            <person name="Handsaker R.E."/>
            <person name="Cano L.M."/>
            <person name="Grabherr M."/>
            <person name="Kodira C.D."/>
            <person name="Raffaele S."/>
            <person name="Torto-Alalibo T."/>
            <person name="Bozkurt T.O."/>
            <person name="Ah-Fong A.M."/>
            <person name="Alvarado L."/>
            <person name="Anderson V.L."/>
            <person name="Armstrong M.R."/>
            <person name="Avrova A."/>
            <person name="Baxter L."/>
            <person name="Beynon J."/>
            <person name="Boevink P.C."/>
            <person name="Bollmann S.R."/>
            <person name="Bos J.I."/>
            <person name="Bulone V."/>
            <person name="Cai G."/>
            <person name="Cakir C."/>
            <person name="Carrington J.C."/>
            <person name="Chawner M."/>
            <person name="Conti L."/>
            <person name="Costanzo S."/>
            <person name="Ewan R."/>
            <person name="Fahlgren N."/>
            <person name="Fischbach M.A."/>
            <person name="Fugelstad J."/>
            <person name="Gilroy E.M."/>
            <person name="Gnerre S."/>
            <person name="Green P.J."/>
            <person name="Grenville-Briggs L.J."/>
            <person name="Griffith J."/>
            <person name="Grunwald N.J."/>
            <person name="Horn K."/>
            <person name="Horner N.R."/>
            <person name="Hu C.H."/>
            <person name="Huitema E."/>
            <person name="Jeong D.H."/>
            <person name="Jones A.M."/>
            <person name="Jones J.D."/>
            <person name="Jones R.W."/>
            <person name="Karlsson E.K."/>
            <person name="Kunjeti S.G."/>
            <person name="Lamour K."/>
            <person name="Liu Z."/>
            <person name="Ma L."/>
            <person name="Maclean D."/>
            <person name="Chibucos M.C."/>
            <person name="McDonald H."/>
            <person name="McWalters J."/>
            <person name="Meijer H.J."/>
            <person name="Morgan W."/>
            <person name="Morris P.F."/>
            <person name="Munro C.A."/>
            <person name="O'Neill K."/>
            <person name="Ospina-Giraldo M."/>
            <person name="Pinzon A."/>
            <person name="Pritchard L."/>
            <person name="Ramsahoye B."/>
            <person name="Ren Q."/>
            <person name="Restrepo S."/>
            <person name="Roy S."/>
            <person name="Sadanandom A."/>
            <person name="Savidor A."/>
            <person name="Schornack S."/>
            <person name="Schwartz D.C."/>
            <person name="Schumann U.D."/>
            <person name="Schwessinger B."/>
            <person name="Seyer L."/>
            <person name="Sharpe T."/>
            <person name="Silvar C."/>
            <person name="Song J."/>
            <person name="Studholme D.J."/>
            <person name="Sykes S."/>
            <person name="Thines M."/>
            <person name="van de Vondervoort P.J."/>
            <person name="Phuntumart V."/>
            <person name="Wawra S."/>
            <person name="Weide R."/>
            <person name="Win J."/>
            <person name="Young C."/>
            <person name="Zhou S."/>
            <person name="Fry W."/>
            <person name="Meyers B.C."/>
            <person name="van West P."/>
            <person name="Ristaino J."/>
            <person name="Govers F."/>
            <person name="Birch P.R."/>
            <person name="Whisson S.C."/>
            <person name="Judelson H.S."/>
            <person name="Nusbaum C."/>
        </authorList>
    </citation>
    <scope>NUCLEOTIDE SEQUENCE [LARGE SCALE GENOMIC DNA]</scope>
    <source>
        <strain evidence="3">T30-4</strain>
    </source>
</reference>
<dbReference type="VEuPathDB" id="FungiDB:PITG_18844"/>
<dbReference type="HOGENOM" id="CLU_035101_0_0_1"/>
<dbReference type="InterPro" id="IPR008906">
    <property type="entry name" value="HATC_C_dom"/>
</dbReference>
<protein>
    <recommendedName>
        <fullName evidence="1">HAT C-terminal dimerisation domain-containing protein</fullName>
    </recommendedName>
</protein>
<dbReference type="KEGG" id="pif:PITG_18844"/>
<dbReference type="InParanoid" id="D0NZH8"/>
<dbReference type="GO" id="GO:0046983">
    <property type="term" value="F:protein dimerization activity"/>
    <property type="evidence" value="ECO:0007669"/>
    <property type="project" value="InterPro"/>
</dbReference>
<evidence type="ECO:0000313" key="2">
    <source>
        <dbReference type="EMBL" id="EEY69535.1"/>
    </source>
</evidence>